<proteinExistence type="inferred from homology"/>
<dbReference type="PANTHER" id="PTHR35579">
    <property type="entry name" value="CRISPR SYSTEM CMS ENDORIBONUCLEASE CSM3"/>
    <property type="match status" value="1"/>
</dbReference>
<protein>
    <recommendedName>
        <fullName evidence="2">CRISPR system Cms endoribonuclease Csm3</fullName>
    </recommendedName>
    <alternativeName>
        <fullName evidence="8">CRISPR type III A-associated RAMP protein Csm3</fullName>
    </alternativeName>
</protein>
<dbReference type="InterPro" id="IPR005537">
    <property type="entry name" value="RAMP_III_fam"/>
</dbReference>
<dbReference type="GO" id="GO:0003723">
    <property type="term" value="F:RNA binding"/>
    <property type="evidence" value="ECO:0007669"/>
    <property type="project" value="UniProtKB-KW"/>
</dbReference>
<sequence length="248" mass="27115">MTYKIKEKQVLKGSIILLTGLHIGGTNNSLSIGGVDNSVVRHPVNNQPYIPGSSLKGKLRSLLELAMGQIGNTSMGKVKNGPSENSENISVKLFGNANGERSQIPSRVLVRDAYLDEDSIDELDQTEALFAEIKTEVVIDRITSAAMPRQLERVPAGAKFNFEMVLNIHEGDEISSVHEYELLSNLFAAMALLQDDYLGGHGSRGSGQIKIQLQSITKRSVKFYLGGEEESVDLDALKNKYAVLEQLV</sequence>
<dbReference type="GO" id="GO:0004519">
    <property type="term" value="F:endonuclease activity"/>
    <property type="evidence" value="ECO:0007669"/>
    <property type="project" value="UniProtKB-KW"/>
</dbReference>
<keyword evidence="4" id="KW-0255">Endonuclease</keyword>
<dbReference type="AlphaFoldDB" id="H6L655"/>
<dbReference type="PANTHER" id="PTHR35579:SF3">
    <property type="entry name" value="CRISPR SYSTEM CMS ENDORIBONUCLEASE CSM3"/>
    <property type="match status" value="1"/>
</dbReference>
<evidence type="ECO:0000256" key="8">
    <source>
        <dbReference type="ARBA" id="ARBA00033183"/>
    </source>
</evidence>
<dbReference type="EMBL" id="CP002831">
    <property type="protein sequence ID" value="AFC22956.1"/>
    <property type="molecule type" value="Genomic_DNA"/>
</dbReference>
<keyword evidence="6" id="KW-0694">RNA-binding</keyword>
<evidence type="ECO:0000256" key="2">
    <source>
        <dbReference type="ARBA" id="ARBA00022150"/>
    </source>
</evidence>
<dbReference type="HOGENOM" id="CLU_067743_0_0_10"/>
<keyword evidence="5" id="KW-0378">Hydrolase</keyword>
<evidence type="ECO:0000313" key="10">
    <source>
        <dbReference type="EMBL" id="AFC22956.1"/>
    </source>
</evidence>
<dbReference type="InterPro" id="IPR052216">
    <property type="entry name" value="CRISPR_Csm3_endoribonuclease"/>
</dbReference>
<dbReference type="GO" id="GO:0051607">
    <property type="term" value="P:defense response to virus"/>
    <property type="evidence" value="ECO:0007669"/>
    <property type="project" value="UniProtKB-KW"/>
</dbReference>
<evidence type="ECO:0000256" key="1">
    <source>
        <dbReference type="ARBA" id="ARBA00006342"/>
    </source>
</evidence>
<feature type="domain" description="CRISPR type III-associated protein" evidence="9">
    <location>
        <begin position="17"/>
        <end position="210"/>
    </location>
</feature>
<dbReference type="Pfam" id="PF03787">
    <property type="entry name" value="RAMPs"/>
    <property type="match status" value="1"/>
</dbReference>
<accession>H6L655</accession>
<evidence type="ECO:0000256" key="5">
    <source>
        <dbReference type="ARBA" id="ARBA00022801"/>
    </source>
</evidence>
<dbReference type="OrthoDB" id="1063910at2"/>
<dbReference type="STRING" id="984262.SGRA_0215"/>
<dbReference type="GO" id="GO:0016787">
    <property type="term" value="F:hydrolase activity"/>
    <property type="evidence" value="ECO:0007669"/>
    <property type="project" value="UniProtKB-KW"/>
</dbReference>
<organism evidence="10 11">
    <name type="scientific">Saprospira grandis (strain Lewin)</name>
    <dbReference type="NCBI Taxonomy" id="984262"/>
    <lineage>
        <taxon>Bacteria</taxon>
        <taxon>Pseudomonadati</taxon>
        <taxon>Bacteroidota</taxon>
        <taxon>Saprospiria</taxon>
        <taxon>Saprospirales</taxon>
        <taxon>Saprospiraceae</taxon>
        <taxon>Saprospira</taxon>
    </lineage>
</organism>
<comment type="similarity">
    <text evidence="1">Belongs to the CRISPR-associated Csm3 family.</text>
</comment>
<keyword evidence="7" id="KW-0051">Antiviral defense</keyword>
<evidence type="ECO:0000256" key="3">
    <source>
        <dbReference type="ARBA" id="ARBA00022722"/>
    </source>
</evidence>
<dbReference type="NCBIfam" id="TIGR02582">
    <property type="entry name" value="cas7_TM1809"/>
    <property type="match status" value="1"/>
</dbReference>
<dbReference type="KEGG" id="sgn:SGRA_0215"/>
<keyword evidence="3" id="KW-0540">Nuclease</keyword>
<name>H6L655_SAPGL</name>
<evidence type="ECO:0000256" key="6">
    <source>
        <dbReference type="ARBA" id="ARBA00022884"/>
    </source>
</evidence>
<evidence type="ECO:0000256" key="7">
    <source>
        <dbReference type="ARBA" id="ARBA00023118"/>
    </source>
</evidence>
<dbReference type="Proteomes" id="UP000007519">
    <property type="component" value="Chromosome"/>
</dbReference>
<evidence type="ECO:0000256" key="4">
    <source>
        <dbReference type="ARBA" id="ARBA00022759"/>
    </source>
</evidence>
<reference evidence="10 11" key="1">
    <citation type="journal article" date="2012" name="Stand. Genomic Sci.">
        <title>Complete genome sequencing and analysis of Saprospira grandis str. Lewin, a predatory marine bacterium.</title>
        <authorList>
            <person name="Saw J.H."/>
            <person name="Yuryev A."/>
            <person name="Kanbe M."/>
            <person name="Hou S."/>
            <person name="Young A.G."/>
            <person name="Aizawa S."/>
            <person name="Alam M."/>
        </authorList>
    </citation>
    <scope>NUCLEOTIDE SEQUENCE [LARGE SCALE GENOMIC DNA]</scope>
    <source>
        <strain evidence="10 11">Lewin</strain>
    </source>
</reference>
<evidence type="ECO:0000313" key="11">
    <source>
        <dbReference type="Proteomes" id="UP000007519"/>
    </source>
</evidence>
<evidence type="ECO:0000259" key="9">
    <source>
        <dbReference type="Pfam" id="PF03787"/>
    </source>
</evidence>
<keyword evidence="11" id="KW-1185">Reference proteome</keyword>
<dbReference type="InterPro" id="IPR013412">
    <property type="entry name" value="CRISPR-assoc_RAMP_Csm3"/>
</dbReference>
<dbReference type="eggNOG" id="COG1337">
    <property type="taxonomic scope" value="Bacteria"/>
</dbReference>
<dbReference type="RefSeq" id="WP_014373204.1">
    <property type="nucleotide sequence ID" value="NC_016940.1"/>
</dbReference>
<gene>
    <name evidence="10" type="ordered locus">SGRA_0215</name>
</gene>